<dbReference type="Proteomes" id="UP000827092">
    <property type="component" value="Unassembled WGS sequence"/>
</dbReference>
<reference evidence="2 3" key="1">
    <citation type="journal article" date="2022" name="Nat. Ecol. Evol.">
        <title>A masculinizing supergene underlies an exaggerated male reproductive morph in a spider.</title>
        <authorList>
            <person name="Hendrickx F."/>
            <person name="De Corte Z."/>
            <person name="Sonet G."/>
            <person name="Van Belleghem S.M."/>
            <person name="Kostlbacher S."/>
            <person name="Vangestel C."/>
        </authorList>
    </citation>
    <scope>NUCLEOTIDE SEQUENCE [LARGE SCALE GENOMIC DNA]</scope>
    <source>
        <strain evidence="2">W744_W776</strain>
    </source>
</reference>
<sequence length="68" mass="7668">MTPYSRTTARDVKEVPKMSSMKFLVFLIVLLVCAMYCEAADEVCITAPKDVAAAFRSILNILKDLLRR</sequence>
<proteinExistence type="predicted"/>
<evidence type="ECO:0000313" key="3">
    <source>
        <dbReference type="Proteomes" id="UP000827092"/>
    </source>
</evidence>
<feature type="signal peptide" evidence="1">
    <location>
        <begin position="1"/>
        <end position="39"/>
    </location>
</feature>
<evidence type="ECO:0000313" key="2">
    <source>
        <dbReference type="EMBL" id="KAG8181403.1"/>
    </source>
</evidence>
<accession>A0AAV6UC20</accession>
<keyword evidence="3" id="KW-1185">Reference proteome</keyword>
<evidence type="ECO:0000256" key="1">
    <source>
        <dbReference type="SAM" id="SignalP"/>
    </source>
</evidence>
<keyword evidence="1" id="KW-0732">Signal</keyword>
<feature type="chain" id="PRO_5043406278" evidence="1">
    <location>
        <begin position="40"/>
        <end position="68"/>
    </location>
</feature>
<protein>
    <submittedName>
        <fullName evidence="2">Uncharacterized protein</fullName>
    </submittedName>
</protein>
<name>A0AAV6UC20_9ARAC</name>
<comment type="caution">
    <text evidence="2">The sequence shown here is derived from an EMBL/GenBank/DDBJ whole genome shotgun (WGS) entry which is preliminary data.</text>
</comment>
<gene>
    <name evidence="2" type="ORF">JTE90_023566</name>
</gene>
<organism evidence="2 3">
    <name type="scientific">Oedothorax gibbosus</name>
    <dbReference type="NCBI Taxonomy" id="931172"/>
    <lineage>
        <taxon>Eukaryota</taxon>
        <taxon>Metazoa</taxon>
        <taxon>Ecdysozoa</taxon>
        <taxon>Arthropoda</taxon>
        <taxon>Chelicerata</taxon>
        <taxon>Arachnida</taxon>
        <taxon>Araneae</taxon>
        <taxon>Araneomorphae</taxon>
        <taxon>Entelegynae</taxon>
        <taxon>Araneoidea</taxon>
        <taxon>Linyphiidae</taxon>
        <taxon>Erigoninae</taxon>
        <taxon>Oedothorax</taxon>
    </lineage>
</organism>
<dbReference type="AlphaFoldDB" id="A0AAV6UC20"/>
<dbReference type="EMBL" id="JAFNEN010000517">
    <property type="protein sequence ID" value="KAG8181403.1"/>
    <property type="molecule type" value="Genomic_DNA"/>
</dbReference>